<dbReference type="Proteomes" id="UP001233999">
    <property type="component" value="Unassembled WGS sequence"/>
</dbReference>
<dbReference type="EMBL" id="JASPKZ010003751">
    <property type="protein sequence ID" value="KAJ9593052.1"/>
    <property type="molecule type" value="Genomic_DNA"/>
</dbReference>
<evidence type="ECO:0000256" key="1">
    <source>
        <dbReference type="SAM" id="MobiDB-lite"/>
    </source>
</evidence>
<protein>
    <submittedName>
        <fullName evidence="2">Uncharacterized protein</fullName>
    </submittedName>
</protein>
<evidence type="ECO:0000313" key="3">
    <source>
        <dbReference type="Proteomes" id="UP001233999"/>
    </source>
</evidence>
<evidence type="ECO:0000313" key="2">
    <source>
        <dbReference type="EMBL" id="KAJ9593052.1"/>
    </source>
</evidence>
<dbReference type="AlphaFoldDB" id="A0AAD8EKN6"/>
<name>A0AAD8EKN6_DIPPU</name>
<feature type="region of interest" description="Disordered" evidence="1">
    <location>
        <begin position="77"/>
        <end position="97"/>
    </location>
</feature>
<comment type="caution">
    <text evidence="2">The sequence shown here is derived from an EMBL/GenBank/DDBJ whole genome shotgun (WGS) entry which is preliminary data.</text>
</comment>
<keyword evidence="3" id="KW-1185">Reference proteome</keyword>
<reference evidence="2" key="2">
    <citation type="submission" date="2023-05" db="EMBL/GenBank/DDBJ databases">
        <authorList>
            <person name="Fouks B."/>
        </authorList>
    </citation>
    <scope>NUCLEOTIDE SEQUENCE</scope>
    <source>
        <strain evidence="2">Stay&amp;Tobe</strain>
        <tissue evidence="2">Testes</tissue>
    </source>
</reference>
<reference evidence="2" key="1">
    <citation type="journal article" date="2023" name="IScience">
        <title>Live-bearing cockroach genome reveals convergent evolutionary mechanisms linked to viviparity in insects and beyond.</title>
        <authorList>
            <person name="Fouks B."/>
            <person name="Harrison M.C."/>
            <person name="Mikhailova A.A."/>
            <person name="Marchal E."/>
            <person name="English S."/>
            <person name="Carruthers M."/>
            <person name="Jennings E.C."/>
            <person name="Chiamaka E.L."/>
            <person name="Frigard R.A."/>
            <person name="Pippel M."/>
            <person name="Attardo G.M."/>
            <person name="Benoit J.B."/>
            <person name="Bornberg-Bauer E."/>
            <person name="Tobe S.S."/>
        </authorList>
    </citation>
    <scope>NUCLEOTIDE SEQUENCE</scope>
    <source>
        <strain evidence="2">Stay&amp;Tobe</strain>
    </source>
</reference>
<proteinExistence type="predicted"/>
<sequence length="97" mass="11165">APLVQGLNIPAIREALRVENPQSTEEELDQKMLAILGQIYDFMNKQPNPGIMQQQKYTAAQMLALQQFQVQSKQQMRAQREKQCEMQQDLSFRTAAL</sequence>
<feature type="non-terminal residue" evidence="2">
    <location>
        <position position="97"/>
    </location>
</feature>
<organism evidence="2 3">
    <name type="scientific">Diploptera punctata</name>
    <name type="common">Pacific beetle cockroach</name>
    <dbReference type="NCBI Taxonomy" id="6984"/>
    <lineage>
        <taxon>Eukaryota</taxon>
        <taxon>Metazoa</taxon>
        <taxon>Ecdysozoa</taxon>
        <taxon>Arthropoda</taxon>
        <taxon>Hexapoda</taxon>
        <taxon>Insecta</taxon>
        <taxon>Pterygota</taxon>
        <taxon>Neoptera</taxon>
        <taxon>Polyneoptera</taxon>
        <taxon>Dictyoptera</taxon>
        <taxon>Blattodea</taxon>
        <taxon>Blaberoidea</taxon>
        <taxon>Blaberidae</taxon>
        <taxon>Diplopterinae</taxon>
        <taxon>Diploptera</taxon>
    </lineage>
</organism>
<gene>
    <name evidence="2" type="ORF">L9F63_027706</name>
</gene>
<accession>A0AAD8EKN6</accession>